<reference evidence="1" key="1">
    <citation type="submission" date="2023-03" db="EMBL/GenBank/DDBJ databases">
        <title>Massive genome expansion in bonnet fungi (Mycena s.s.) driven by repeated elements and novel gene families across ecological guilds.</title>
        <authorList>
            <consortium name="Lawrence Berkeley National Laboratory"/>
            <person name="Harder C.B."/>
            <person name="Miyauchi S."/>
            <person name="Viragh M."/>
            <person name="Kuo A."/>
            <person name="Thoen E."/>
            <person name="Andreopoulos B."/>
            <person name="Lu D."/>
            <person name="Skrede I."/>
            <person name="Drula E."/>
            <person name="Henrissat B."/>
            <person name="Morin E."/>
            <person name="Kohler A."/>
            <person name="Barry K."/>
            <person name="LaButti K."/>
            <person name="Morin E."/>
            <person name="Salamov A."/>
            <person name="Lipzen A."/>
            <person name="Mereny Z."/>
            <person name="Hegedus B."/>
            <person name="Baldrian P."/>
            <person name="Stursova M."/>
            <person name="Weitz H."/>
            <person name="Taylor A."/>
            <person name="Grigoriev I.V."/>
            <person name="Nagy L.G."/>
            <person name="Martin F."/>
            <person name="Kauserud H."/>
        </authorList>
    </citation>
    <scope>NUCLEOTIDE SEQUENCE</scope>
    <source>
        <strain evidence="1">9144</strain>
    </source>
</reference>
<organism evidence="1 2">
    <name type="scientific">Mycena pura</name>
    <dbReference type="NCBI Taxonomy" id="153505"/>
    <lineage>
        <taxon>Eukaryota</taxon>
        <taxon>Fungi</taxon>
        <taxon>Dikarya</taxon>
        <taxon>Basidiomycota</taxon>
        <taxon>Agaricomycotina</taxon>
        <taxon>Agaricomycetes</taxon>
        <taxon>Agaricomycetidae</taxon>
        <taxon>Agaricales</taxon>
        <taxon>Marasmiineae</taxon>
        <taxon>Mycenaceae</taxon>
        <taxon>Mycena</taxon>
    </lineage>
</organism>
<dbReference type="EMBL" id="JARJCW010000092">
    <property type="protein sequence ID" value="KAJ7195188.1"/>
    <property type="molecule type" value="Genomic_DNA"/>
</dbReference>
<name>A0AAD6UYE7_9AGAR</name>
<proteinExistence type="predicted"/>
<sequence length="175" mass="19972">NTSFLEHENRLWELLGLAHFLPACAQKDELENRIWHEIDRSSAEKELHWNQQRLYIDIGQPVEWLGRLLSRPGIEDILDSYPQEAREKGPGEDMADIWSSPTIQSLKGPDGKLFLDGPNGEGRYLFSFSVDGFNPFHNKTAKQVVTCTGFFAVLLNFPPHLRHLFQNMCLLGVGP</sequence>
<dbReference type="Proteomes" id="UP001219525">
    <property type="component" value="Unassembled WGS sequence"/>
</dbReference>
<evidence type="ECO:0000313" key="2">
    <source>
        <dbReference type="Proteomes" id="UP001219525"/>
    </source>
</evidence>
<protein>
    <submittedName>
        <fullName evidence="1">Uncharacterized protein</fullName>
    </submittedName>
</protein>
<comment type="caution">
    <text evidence="1">The sequence shown here is derived from an EMBL/GenBank/DDBJ whole genome shotgun (WGS) entry which is preliminary data.</text>
</comment>
<feature type="non-terminal residue" evidence="1">
    <location>
        <position position="175"/>
    </location>
</feature>
<accession>A0AAD6UYE7</accession>
<gene>
    <name evidence="1" type="ORF">GGX14DRAFT_302996</name>
</gene>
<keyword evidence="2" id="KW-1185">Reference proteome</keyword>
<evidence type="ECO:0000313" key="1">
    <source>
        <dbReference type="EMBL" id="KAJ7195188.1"/>
    </source>
</evidence>
<dbReference type="AlphaFoldDB" id="A0AAD6UYE7"/>
<feature type="non-terminal residue" evidence="1">
    <location>
        <position position="1"/>
    </location>
</feature>